<evidence type="ECO:0000313" key="1">
    <source>
        <dbReference type="EMBL" id="RKG35469.1"/>
    </source>
</evidence>
<dbReference type="RefSeq" id="WP_120369239.1">
    <property type="nucleotide sequence ID" value="NZ_LXGN01000001.1"/>
</dbReference>
<accession>A0A3A8EMU4</accession>
<name>A0A3A8EMU4_9GAMM</name>
<evidence type="ECO:0000313" key="2">
    <source>
        <dbReference type="Proteomes" id="UP000269001"/>
    </source>
</evidence>
<gene>
    <name evidence="1" type="ORF">D7V21_03970</name>
</gene>
<proteinExistence type="predicted"/>
<comment type="caution">
    <text evidence="1">The sequence shown here is derived from an EMBL/GenBank/DDBJ whole genome shotgun (WGS) entry which is preliminary data.</text>
</comment>
<keyword evidence="2" id="KW-1185">Reference proteome</keyword>
<dbReference type="OrthoDB" id="6707756at2"/>
<dbReference type="Proteomes" id="UP000269001">
    <property type="component" value="Unassembled WGS sequence"/>
</dbReference>
<reference evidence="1 2" key="1">
    <citation type="submission" date="2018-09" db="EMBL/GenBank/DDBJ databases">
        <title>The draft genome of Acinetobacter spp. strains.</title>
        <authorList>
            <person name="Qin J."/>
            <person name="Feng Y."/>
            <person name="Zong Z."/>
        </authorList>
    </citation>
    <scope>NUCLEOTIDE SEQUENCE [LARGE SCALE GENOMIC DNA]</scope>
    <source>
        <strain evidence="1 2">WCHAc060096</strain>
    </source>
</reference>
<protein>
    <submittedName>
        <fullName evidence="1">Uncharacterized protein</fullName>
    </submittedName>
</protein>
<dbReference type="AlphaFoldDB" id="A0A3A8EMU4"/>
<dbReference type="EMBL" id="RAXU01000003">
    <property type="protein sequence ID" value="RKG35469.1"/>
    <property type="molecule type" value="Genomic_DNA"/>
</dbReference>
<sequence>MLNKLSNLFKSGKPSAEQQYMQQHQIQFDSQQGYIVDGIVMNDLSERLEYFSNRKLSSFNDLEQLYLRSMLINEKIDLEIATGRYVARLGNKQENLEQFKGLIEKLNQYYRTFKRDQ</sequence>
<organism evidence="1 2">
    <name type="scientific">Acinetobacter guerrae</name>
    <dbReference type="NCBI Taxonomy" id="1843371"/>
    <lineage>
        <taxon>Bacteria</taxon>
        <taxon>Pseudomonadati</taxon>
        <taxon>Pseudomonadota</taxon>
        <taxon>Gammaproteobacteria</taxon>
        <taxon>Moraxellales</taxon>
        <taxon>Moraxellaceae</taxon>
        <taxon>Acinetobacter</taxon>
    </lineage>
</organism>